<dbReference type="EMBL" id="JASCZI010120890">
    <property type="protein sequence ID" value="MED6157025.1"/>
    <property type="molecule type" value="Genomic_DNA"/>
</dbReference>
<sequence>MTKLAVDLNDKAAMKDQTNIGIVKVTSNMTPNLEVVIVKATNYDDDPVGEKYIHEIQDRGSSIQGSELEEDEKHGLVVADCRRRS</sequence>
<evidence type="ECO:0000313" key="2">
    <source>
        <dbReference type="Proteomes" id="UP001341840"/>
    </source>
</evidence>
<proteinExistence type="predicted"/>
<organism evidence="1 2">
    <name type="scientific">Stylosanthes scabra</name>
    <dbReference type="NCBI Taxonomy" id="79078"/>
    <lineage>
        <taxon>Eukaryota</taxon>
        <taxon>Viridiplantae</taxon>
        <taxon>Streptophyta</taxon>
        <taxon>Embryophyta</taxon>
        <taxon>Tracheophyta</taxon>
        <taxon>Spermatophyta</taxon>
        <taxon>Magnoliopsida</taxon>
        <taxon>eudicotyledons</taxon>
        <taxon>Gunneridae</taxon>
        <taxon>Pentapetalae</taxon>
        <taxon>rosids</taxon>
        <taxon>fabids</taxon>
        <taxon>Fabales</taxon>
        <taxon>Fabaceae</taxon>
        <taxon>Papilionoideae</taxon>
        <taxon>50 kb inversion clade</taxon>
        <taxon>dalbergioids sensu lato</taxon>
        <taxon>Dalbergieae</taxon>
        <taxon>Pterocarpus clade</taxon>
        <taxon>Stylosanthes</taxon>
    </lineage>
</organism>
<name>A0ABU6U9B0_9FABA</name>
<accession>A0ABU6U9B0</accession>
<reference evidence="1 2" key="1">
    <citation type="journal article" date="2023" name="Plants (Basel)">
        <title>Bridging the Gap: Combining Genomics and Transcriptomics Approaches to Understand Stylosanthes scabra, an Orphan Legume from the Brazilian Caatinga.</title>
        <authorList>
            <person name="Ferreira-Neto J.R.C."/>
            <person name="da Silva M.D."/>
            <person name="Binneck E."/>
            <person name="de Melo N.F."/>
            <person name="da Silva R.H."/>
            <person name="de Melo A.L.T.M."/>
            <person name="Pandolfi V."/>
            <person name="Bustamante F.O."/>
            <person name="Brasileiro-Vidal A.C."/>
            <person name="Benko-Iseppon A.M."/>
        </authorList>
    </citation>
    <scope>NUCLEOTIDE SEQUENCE [LARGE SCALE GENOMIC DNA]</scope>
    <source>
        <tissue evidence="1">Leaves</tissue>
    </source>
</reference>
<evidence type="ECO:0000313" key="1">
    <source>
        <dbReference type="EMBL" id="MED6157025.1"/>
    </source>
</evidence>
<comment type="caution">
    <text evidence="1">The sequence shown here is derived from an EMBL/GenBank/DDBJ whole genome shotgun (WGS) entry which is preliminary data.</text>
</comment>
<dbReference type="Proteomes" id="UP001341840">
    <property type="component" value="Unassembled WGS sequence"/>
</dbReference>
<protein>
    <submittedName>
        <fullName evidence="1">Uncharacterized protein</fullName>
    </submittedName>
</protein>
<gene>
    <name evidence="1" type="ORF">PIB30_019690</name>
</gene>
<keyword evidence="2" id="KW-1185">Reference proteome</keyword>